<feature type="compositionally biased region" description="Polar residues" evidence="1">
    <location>
        <begin position="1"/>
        <end position="11"/>
    </location>
</feature>
<accession>A0ABS3WQZ2</accession>
<gene>
    <name evidence="2" type="ORF">JW592_07550</name>
</gene>
<feature type="region of interest" description="Disordered" evidence="1">
    <location>
        <begin position="1"/>
        <end position="24"/>
    </location>
</feature>
<name>A0ABS3WQZ2_9ACTN</name>
<evidence type="ECO:0000256" key="1">
    <source>
        <dbReference type="SAM" id="MobiDB-lite"/>
    </source>
</evidence>
<comment type="caution">
    <text evidence="2">The sequence shown here is derived from an EMBL/GenBank/DDBJ whole genome shotgun (WGS) entry which is preliminary data.</text>
</comment>
<feature type="non-terminal residue" evidence="2">
    <location>
        <position position="1"/>
    </location>
</feature>
<organism evidence="2 3">
    <name type="scientific">Streptomyces spirodelae</name>
    <dbReference type="NCBI Taxonomy" id="2812904"/>
    <lineage>
        <taxon>Bacteria</taxon>
        <taxon>Bacillati</taxon>
        <taxon>Actinomycetota</taxon>
        <taxon>Actinomycetes</taxon>
        <taxon>Kitasatosporales</taxon>
        <taxon>Streptomycetaceae</taxon>
        <taxon>Streptomyces</taxon>
    </lineage>
</organism>
<dbReference type="EMBL" id="JAFFZN010000004">
    <property type="protein sequence ID" value="MBO8185316.1"/>
    <property type="molecule type" value="Genomic_DNA"/>
</dbReference>
<evidence type="ECO:0000313" key="2">
    <source>
        <dbReference type="EMBL" id="MBO8185316.1"/>
    </source>
</evidence>
<dbReference type="Proteomes" id="UP001518976">
    <property type="component" value="Unassembled WGS sequence"/>
</dbReference>
<evidence type="ECO:0000313" key="3">
    <source>
        <dbReference type="Proteomes" id="UP001518976"/>
    </source>
</evidence>
<proteinExistence type="predicted"/>
<sequence length="67" mass="7365">KRSHCHPNTDTHLAGPPLGIQQETRPSTTRLLARRLMGSAADELTRIAIKATCTGTLLLLALWLGRY</sequence>
<protein>
    <submittedName>
        <fullName evidence="2">Uncharacterized protein</fullName>
    </submittedName>
</protein>
<reference evidence="2 3" key="1">
    <citation type="submission" date="2021-02" db="EMBL/GenBank/DDBJ databases">
        <title>Streptomyces spirodelae sp. nov., isolated from duckweed.</title>
        <authorList>
            <person name="Saimee Y."/>
            <person name="Duangmal K."/>
        </authorList>
    </citation>
    <scope>NUCLEOTIDE SEQUENCE [LARGE SCALE GENOMIC DNA]</scope>
    <source>
        <strain evidence="2 3">DW4-2</strain>
    </source>
</reference>
<keyword evidence="3" id="KW-1185">Reference proteome</keyword>